<dbReference type="EMBL" id="CM042010">
    <property type="protein sequence ID" value="KAI3782800.1"/>
    <property type="molecule type" value="Genomic_DNA"/>
</dbReference>
<dbReference type="Proteomes" id="UP001055811">
    <property type="component" value="Linkage Group LG02"/>
</dbReference>
<name>A0ACB9GI91_CICIN</name>
<protein>
    <submittedName>
        <fullName evidence="1">Uncharacterized protein</fullName>
    </submittedName>
</protein>
<comment type="caution">
    <text evidence="1">The sequence shown here is derived from an EMBL/GenBank/DDBJ whole genome shotgun (WGS) entry which is preliminary data.</text>
</comment>
<reference evidence="2" key="1">
    <citation type="journal article" date="2022" name="Mol. Ecol. Resour.">
        <title>The genomes of chicory, endive, great burdock and yacon provide insights into Asteraceae palaeo-polyploidization history and plant inulin production.</title>
        <authorList>
            <person name="Fan W."/>
            <person name="Wang S."/>
            <person name="Wang H."/>
            <person name="Wang A."/>
            <person name="Jiang F."/>
            <person name="Liu H."/>
            <person name="Zhao H."/>
            <person name="Xu D."/>
            <person name="Zhang Y."/>
        </authorList>
    </citation>
    <scope>NUCLEOTIDE SEQUENCE [LARGE SCALE GENOMIC DNA]</scope>
    <source>
        <strain evidence="2">cv. Punajuju</strain>
    </source>
</reference>
<evidence type="ECO:0000313" key="2">
    <source>
        <dbReference type="Proteomes" id="UP001055811"/>
    </source>
</evidence>
<evidence type="ECO:0000313" key="1">
    <source>
        <dbReference type="EMBL" id="KAI3782800.1"/>
    </source>
</evidence>
<gene>
    <name evidence="1" type="ORF">L2E82_12856</name>
</gene>
<proteinExistence type="predicted"/>
<accession>A0ACB9GI91</accession>
<reference evidence="1 2" key="2">
    <citation type="journal article" date="2022" name="Mol. Ecol. Resour.">
        <title>The genomes of chicory, endive, great burdock and yacon provide insights into Asteraceae paleo-polyploidization history and plant inulin production.</title>
        <authorList>
            <person name="Fan W."/>
            <person name="Wang S."/>
            <person name="Wang H."/>
            <person name="Wang A."/>
            <person name="Jiang F."/>
            <person name="Liu H."/>
            <person name="Zhao H."/>
            <person name="Xu D."/>
            <person name="Zhang Y."/>
        </authorList>
    </citation>
    <scope>NUCLEOTIDE SEQUENCE [LARGE SCALE GENOMIC DNA]</scope>
    <source>
        <strain evidence="2">cv. Punajuju</strain>
        <tissue evidence="1">Leaves</tissue>
    </source>
</reference>
<organism evidence="1 2">
    <name type="scientific">Cichorium intybus</name>
    <name type="common">Chicory</name>
    <dbReference type="NCBI Taxonomy" id="13427"/>
    <lineage>
        <taxon>Eukaryota</taxon>
        <taxon>Viridiplantae</taxon>
        <taxon>Streptophyta</taxon>
        <taxon>Embryophyta</taxon>
        <taxon>Tracheophyta</taxon>
        <taxon>Spermatophyta</taxon>
        <taxon>Magnoliopsida</taxon>
        <taxon>eudicotyledons</taxon>
        <taxon>Gunneridae</taxon>
        <taxon>Pentapetalae</taxon>
        <taxon>asterids</taxon>
        <taxon>campanulids</taxon>
        <taxon>Asterales</taxon>
        <taxon>Asteraceae</taxon>
        <taxon>Cichorioideae</taxon>
        <taxon>Cichorieae</taxon>
        <taxon>Cichoriinae</taxon>
        <taxon>Cichorium</taxon>
    </lineage>
</organism>
<keyword evidence="2" id="KW-1185">Reference proteome</keyword>
<sequence length="257" mass="29172">MSMTLSFYNNWSSHDTAYSSLIRPPSPSPELFTFHEDYTFCDTGFNPLFDPNYINNLEAINPSIASFTYRDRYNLPNSATFDHEQLSQFYTKFTTASELPSELSPLPETYQGSSFAATLPPWYDSGCGSRIDQVEESCNVQVKRQNVGNERGRLSAQSMAARVRRRKISEKTQELGKLIPGGHKMNTAEMFQAAFKYIKFLQAQVGVINLMNSILETEQVMRNGEMQALVTCTLMQEKLYTAEKCIVPIRFAETPSK</sequence>